<feature type="transmembrane region" description="Helical" evidence="6">
    <location>
        <begin position="59"/>
        <end position="76"/>
    </location>
</feature>
<dbReference type="Pfam" id="PF12823">
    <property type="entry name" value="DUF3817"/>
    <property type="match status" value="1"/>
</dbReference>
<sequence>MNSNVENEIGAIIILTSTLGRLRLTSYIEGISYLFLLFIAMPFKYFLDQPQLVSVGGMFHGVMFVLYILTAVHAFVNRRWNMNRALLIIGCIFIPFLFIKQDRMIHNEELELKKGRPINPKKRT</sequence>
<keyword evidence="4 6" id="KW-1133">Transmembrane helix</keyword>
<feature type="transmembrane region" description="Helical" evidence="6">
    <location>
        <begin position="30"/>
        <end position="47"/>
    </location>
</feature>
<evidence type="ECO:0000256" key="4">
    <source>
        <dbReference type="ARBA" id="ARBA00022989"/>
    </source>
</evidence>
<keyword evidence="5 6" id="KW-0472">Membrane</keyword>
<dbReference type="EMBL" id="WHOA01000257">
    <property type="protein sequence ID" value="NOU77111.1"/>
    <property type="molecule type" value="Genomic_DNA"/>
</dbReference>
<dbReference type="RefSeq" id="WP_171649644.1">
    <property type="nucleotide sequence ID" value="NZ_WHOA01000257.1"/>
</dbReference>
<keyword evidence="2" id="KW-1003">Cell membrane</keyword>
<dbReference type="NCBIfam" id="TIGR03954">
    <property type="entry name" value="integ_memb_HG"/>
    <property type="match status" value="1"/>
</dbReference>
<evidence type="ECO:0000256" key="6">
    <source>
        <dbReference type="SAM" id="Phobius"/>
    </source>
</evidence>
<evidence type="ECO:0000313" key="9">
    <source>
        <dbReference type="Proteomes" id="UP000616779"/>
    </source>
</evidence>
<keyword evidence="9" id="KW-1185">Reference proteome</keyword>
<dbReference type="PANTHER" id="PTHR40077:SF1">
    <property type="entry name" value="MEMBRANE PROTEIN"/>
    <property type="match status" value="1"/>
</dbReference>
<keyword evidence="3 6" id="KW-0812">Transmembrane</keyword>
<evidence type="ECO:0000256" key="3">
    <source>
        <dbReference type="ARBA" id="ARBA00022692"/>
    </source>
</evidence>
<organism evidence="8 9">
    <name type="scientific">Paenibacillus phytorum</name>
    <dbReference type="NCBI Taxonomy" id="2654977"/>
    <lineage>
        <taxon>Bacteria</taxon>
        <taxon>Bacillati</taxon>
        <taxon>Bacillota</taxon>
        <taxon>Bacilli</taxon>
        <taxon>Bacillales</taxon>
        <taxon>Paenibacillaceae</taxon>
        <taxon>Paenibacillus</taxon>
    </lineage>
</organism>
<dbReference type="PANTHER" id="PTHR40077">
    <property type="entry name" value="MEMBRANE PROTEIN-RELATED"/>
    <property type="match status" value="1"/>
</dbReference>
<accession>A0ABX1Y8H7</accession>
<name>A0ABX1Y8H7_9BACL</name>
<feature type="domain" description="DUF3817" evidence="7">
    <location>
        <begin position="20"/>
        <end position="105"/>
    </location>
</feature>
<evidence type="ECO:0000256" key="2">
    <source>
        <dbReference type="ARBA" id="ARBA00022475"/>
    </source>
</evidence>
<protein>
    <submittedName>
        <fullName evidence="8">DUF3817 domain-containing protein</fullName>
    </submittedName>
</protein>
<feature type="transmembrane region" description="Helical" evidence="6">
    <location>
        <begin position="82"/>
        <end position="99"/>
    </location>
</feature>
<dbReference type="Proteomes" id="UP000616779">
    <property type="component" value="Unassembled WGS sequence"/>
</dbReference>
<evidence type="ECO:0000259" key="7">
    <source>
        <dbReference type="Pfam" id="PF12823"/>
    </source>
</evidence>
<comment type="caution">
    <text evidence="8">The sequence shown here is derived from an EMBL/GenBank/DDBJ whole genome shotgun (WGS) entry which is preliminary data.</text>
</comment>
<proteinExistence type="predicted"/>
<dbReference type="InterPro" id="IPR023845">
    <property type="entry name" value="DUF3817_TM"/>
</dbReference>
<evidence type="ECO:0000313" key="8">
    <source>
        <dbReference type="EMBL" id="NOU77111.1"/>
    </source>
</evidence>
<gene>
    <name evidence="8" type="ORF">GC098_38105</name>
</gene>
<reference evidence="8 9" key="1">
    <citation type="submission" date="2019-10" db="EMBL/GenBank/DDBJ databases">
        <title>Description of Paenibacillus terrestris sp. nov.</title>
        <authorList>
            <person name="Carlier A."/>
            <person name="Qi S."/>
        </authorList>
    </citation>
    <scope>NUCLEOTIDE SEQUENCE [LARGE SCALE GENOMIC DNA]</scope>
    <source>
        <strain evidence="8 9">LMG 31458</strain>
    </source>
</reference>
<comment type="subcellular location">
    <subcellularLocation>
        <location evidence="1">Cell membrane</location>
        <topology evidence="1">Multi-pass membrane protein</topology>
    </subcellularLocation>
</comment>
<evidence type="ECO:0000256" key="1">
    <source>
        <dbReference type="ARBA" id="ARBA00004651"/>
    </source>
</evidence>
<evidence type="ECO:0000256" key="5">
    <source>
        <dbReference type="ARBA" id="ARBA00023136"/>
    </source>
</evidence>